<reference evidence="1 2" key="1">
    <citation type="submission" date="2018-11" db="EMBL/GenBank/DDBJ databases">
        <authorList>
            <consortium name="Pathogen Informatics"/>
        </authorList>
    </citation>
    <scope>NUCLEOTIDE SEQUENCE [LARGE SCALE GENOMIC DNA]</scope>
</reference>
<evidence type="ECO:0000313" key="2">
    <source>
        <dbReference type="Proteomes" id="UP000271889"/>
    </source>
</evidence>
<feature type="non-terminal residue" evidence="1">
    <location>
        <position position="273"/>
    </location>
</feature>
<dbReference type="Proteomes" id="UP000271889">
    <property type="component" value="Unassembled WGS sequence"/>
</dbReference>
<dbReference type="EMBL" id="UYRV01018519">
    <property type="protein sequence ID" value="VDK64816.1"/>
    <property type="molecule type" value="Genomic_DNA"/>
</dbReference>
<sequence>MADFYAEIERRLREEIERKVTIVQQSPARPTVAQVQQRIKEFGDKCYEFEDLLTQAKLDYIELKGNRWEMTYTVKESINYMLKLKDMRAKHLDEMRELSHWMDQFYLAHEWYEILVAIGDSQEIDRLMYLDALAQHVTMRPTRPTDRGYPQPEEVSHSYLKNDVGRIVQNFQREYRTLTHDEGEELYDVEQETTRSRAAEMRAYQEVQQSLTAFTEEWRRQRESRHRDVTATIQEEISQLKREVDQQHEHTRKWIEEAYNQAAKQMLIERKEC</sequence>
<evidence type="ECO:0000313" key="1">
    <source>
        <dbReference type="EMBL" id="VDK64816.1"/>
    </source>
</evidence>
<organism evidence="1 2">
    <name type="scientific">Cylicostephanus goldi</name>
    <name type="common">Nematode worm</name>
    <dbReference type="NCBI Taxonomy" id="71465"/>
    <lineage>
        <taxon>Eukaryota</taxon>
        <taxon>Metazoa</taxon>
        <taxon>Ecdysozoa</taxon>
        <taxon>Nematoda</taxon>
        <taxon>Chromadorea</taxon>
        <taxon>Rhabditida</taxon>
        <taxon>Rhabditina</taxon>
        <taxon>Rhabditomorpha</taxon>
        <taxon>Strongyloidea</taxon>
        <taxon>Strongylidae</taxon>
        <taxon>Cylicostephanus</taxon>
    </lineage>
</organism>
<protein>
    <submittedName>
        <fullName evidence="1">Uncharacterized protein</fullName>
    </submittedName>
</protein>
<accession>A0A3P6RT32</accession>
<dbReference type="AlphaFoldDB" id="A0A3P6RT32"/>
<dbReference type="OrthoDB" id="5836917at2759"/>
<name>A0A3P6RT32_CYLGO</name>
<proteinExistence type="predicted"/>
<gene>
    <name evidence="1" type="ORF">CGOC_LOCUS5932</name>
</gene>
<keyword evidence="2" id="KW-1185">Reference proteome</keyword>